<dbReference type="InterPro" id="IPR036034">
    <property type="entry name" value="PDZ_sf"/>
</dbReference>
<dbReference type="AlphaFoldDB" id="A0AAV2YQ32"/>
<sequence length="230" mass="25446">MSRSSVTSPTSIRRHQAYSSSPNGSTCNSFISSDKDLVVRYQWDGESIGLELVRLKSTQVLKTVRWNDDTLGVTFGIEETSRKIIVTKTTRTDLKPGDILLTARGEQITDANFDEKMATLKLAHSISHGIPFEFVSPPPPVYVKTCSGLLKQAGVDSSFELRSIDGRSVRYLSLNELNDLIRRSPKPCEMVFVQRRENQYLATLRRQANEEAMAAAALATTAAVCAISIC</sequence>
<evidence type="ECO:0000313" key="2">
    <source>
        <dbReference type="EMBL" id="DAZ95352.1"/>
    </source>
</evidence>
<dbReference type="Proteomes" id="UP001146120">
    <property type="component" value="Unassembled WGS sequence"/>
</dbReference>
<evidence type="ECO:0000313" key="3">
    <source>
        <dbReference type="Proteomes" id="UP001146120"/>
    </source>
</evidence>
<evidence type="ECO:0000256" key="1">
    <source>
        <dbReference type="SAM" id="MobiDB-lite"/>
    </source>
</evidence>
<reference evidence="2" key="1">
    <citation type="submission" date="2022-11" db="EMBL/GenBank/DDBJ databases">
        <authorList>
            <person name="Morgan W.R."/>
            <person name="Tartar A."/>
        </authorList>
    </citation>
    <scope>NUCLEOTIDE SEQUENCE</scope>
    <source>
        <strain evidence="2">ARSEF 373</strain>
    </source>
</reference>
<dbReference type="EMBL" id="DAKRPA010000208">
    <property type="protein sequence ID" value="DAZ95352.1"/>
    <property type="molecule type" value="Genomic_DNA"/>
</dbReference>
<feature type="region of interest" description="Disordered" evidence="1">
    <location>
        <begin position="1"/>
        <end position="25"/>
    </location>
</feature>
<proteinExistence type="predicted"/>
<name>A0AAV2YQ32_9STRA</name>
<dbReference type="Gene3D" id="2.30.42.10">
    <property type="match status" value="1"/>
</dbReference>
<reference evidence="2" key="2">
    <citation type="journal article" date="2023" name="Microbiol Resour">
        <title>Decontamination and Annotation of the Draft Genome Sequence of the Oomycete Lagenidium giganteum ARSEF 373.</title>
        <authorList>
            <person name="Morgan W.R."/>
            <person name="Tartar A."/>
        </authorList>
    </citation>
    <scope>NUCLEOTIDE SEQUENCE</scope>
    <source>
        <strain evidence="2">ARSEF 373</strain>
    </source>
</reference>
<accession>A0AAV2YQ32</accession>
<comment type="caution">
    <text evidence="2">The sequence shown here is derived from an EMBL/GenBank/DDBJ whole genome shotgun (WGS) entry which is preliminary data.</text>
</comment>
<keyword evidence="3" id="KW-1185">Reference proteome</keyword>
<protein>
    <recommendedName>
        <fullName evidence="4">PDZ domain-containing protein</fullName>
    </recommendedName>
</protein>
<evidence type="ECO:0008006" key="4">
    <source>
        <dbReference type="Google" id="ProtNLM"/>
    </source>
</evidence>
<organism evidence="2 3">
    <name type="scientific">Lagenidium giganteum</name>
    <dbReference type="NCBI Taxonomy" id="4803"/>
    <lineage>
        <taxon>Eukaryota</taxon>
        <taxon>Sar</taxon>
        <taxon>Stramenopiles</taxon>
        <taxon>Oomycota</taxon>
        <taxon>Peronosporomycetes</taxon>
        <taxon>Pythiales</taxon>
        <taxon>Pythiaceae</taxon>
    </lineage>
</organism>
<gene>
    <name evidence="2" type="ORF">N0F65_002537</name>
</gene>